<dbReference type="EMBL" id="LAQI01000018">
    <property type="protein sequence ID" value="KKY27823.1"/>
    <property type="molecule type" value="Genomic_DNA"/>
</dbReference>
<gene>
    <name evidence="3" type="ORF">UCDDS831_g00687</name>
</gene>
<dbReference type="Proteomes" id="UP000034182">
    <property type="component" value="Unassembled WGS sequence"/>
</dbReference>
<evidence type="ECO:0000313" key="3">
    <source>
        <dbReference type="EMBL" id="KKY27823.1"/>
    </source>
</evidence>
<dbReference type="InterPro" id="IPR000261">
    <property type="entry name" value="EH_dom"/>
</dbReference>
<dbReference type="SMART" id="SM00027">
    <property type="entry name" value="EH"/>
    <property type="match status" value="1"/>
</dbReference>
<dbReference type="AlphaFoldDB" id="A0A0G2GX97"/>
<feature type="domain" description="EH" evidence="2">
    <location>
        <begin position="83"/>
        <end position="163"/>
    </location>
</feature>
<dbReference type="InterPro" id="IPR011992">
    <property type="entry name" value="EF-hand-dom_pair"/>
</dbReference>
<accession>A0A0G2GX97</accession>
<dbReference type="Gene3D" id="1.10.238.10">
    <property type="entry name" value="EF-hand"/>
    <property type="match status" value="1"/>
</dbReference>
<protein>
    <submittedName>
        <fullName evidence="3">Putative eps15-like protein</fullName>
    </submittedName>
</protein>
<reference evidence="3 4" key="2">
    <citation type="submission" date="2015-05" db="EMBL/GenBank/DDBJ databases">
        <title>Distinctive expansion of gene families associated with plant cell wall degradation and secondary metabolism in the genomes of grapevine trunk pathogens.</title>
        <authorList>
            <person name="Lawrence D.P."/>
            <person name="Travadon R."/>
            <person name="Rolshausen P.E."/>
            <person name="Baumgartner K."/>
        </authorList>
    </citation>
    <scope>NUCLEOTIDE SEQUENCE [LARGE SCALE GENOMIC DNA]</scope>
    <source>
        <strain evidence="3">DS831</strain>
    </source>
</reference>
<organism evidence="3 4">
    <name type="scientific">Diplodia seriata</name>
    <dbReference type="NCBI Taxonomy" id="420778"/>
    <lineage>
        <taxon>Eukaryota</taxon>
        <taxon>Fungi</taxon>
        <taxon>Dikarya</taxon>
        <taxon>Ascomycota</taxon>
        <taxon>Pezizomycotina</taxon>
        <taxon>Dothideomycetes</taxon>
        <taxon>Dothideomycetes incertae sedis</taxon>
        <taxon>Botryosphaeriales</taxon>
        <taxon>Botryosphaeriaceae</taxon>
        <taxon>Diplodia</taxon>
    </lineage>
</organism>
<evidence type="ECO:0000256" key="1">
    <source>
        <dbReference type="SAM" id="MobiDB-lite"/>
    </source>
</evidence>
<dbReference type="CDD" id="cd00052">
    <property type="entry name" value="EH"/>
    <property type="match status" value="1"/>
</dbReference>
<evidence type="ECO:0000313" key="4">
    <source>
        <dbReference type="Proteomes" id="UP000034182"/>
    </source>
</evidence>
<sequence length="170" mass="19506">MPTLRKEPSASDSDLSDDPHGKHKKKRHLRPKHPNKHAEGARKRWRETITERERKRYEGVWAANRGVLLAPHLLHPAVTQHPNTTLEGLRDDVSALVVRDIWARARLPPHVLEEVWNLVDGRGVGRLRREEFVVGLWLIDQALKGRKLPVKVQESVWASVRGAGVKVRIR</sequence>
<feature type="compositionally biased region" description="Basic residues" evidence="1">
    <location>
        <begin position="21"/>
        <end position="35"/>
    </location>
</feature>
<feature type="region of interest" description="Disordered" evidence="1">
    <location>
        <begin position="1"/>
        <end position="47"/>
    </location>
</feature>
<proteinExistence type="predicted"/>
<dbReference type="Pfam" id="PF12763">
    <property type="entry name" value="EH"/>
    <property type="match status" value="1"/>
</dbReference>
<name>A0A0G2GX97_9PEZI</name>
<dbReference type="PROSITE" id="PS50031">
    <property type="entry name" value="EH"/>
    <property type="match status" value="1"/>
</dbReference>
<reference evidence="3 4" key="1">
    <citation type="submission" date="2015-03" db="EMBL/GenBank/DDBJ databases">
        <authorList>
            <person name="Morales-Cruz A."/>
            <person name="Amrine K.C."/>
            <person name="Cantu D."/>
        </authorList>
    </citation>
    <scope>NUCLEOTIDE SEQUENCE [LARGE SCALE GENOMIC DNA]</scope>
    <source>
        <strain evidence="3">DS831</strain>
    </source>
</reference>
<feature type="compositionally biased region" description="Basic and acidic residues" evidence="1">
    <location>
        <begin position="36"/>
        <end position="47"/>
    </location>
</feature>
<comment type="caution">
    <text evidence="3">The sequence shown here is derived from an EMBL/GenBank/DDBJ whole genome shotgun (WGS) entry which is preliminary data.</text>
</comment>
<evidence type="ECO:0000259" key="2">
    <source>
        <dbReference type="PROSITE" id="PS50031"/>
    </source>
</evidence>
<dbReference type="SUPFAM" id="SSF47473">
    <property type="entry name" value="EF-hand"/>
    <property type="match status" value="1"/>
</dbReference>